<dbReference type="InParanoid" id="A0A067MAX2"/>
<accession>A0A067MAX2</accession>
<dbReference type="AlphaFoldDB" id="A0A067MAX2"/>
<sequence length="347" mass="37522">MSAPSLPYTPRPSAKRAHSSDLPLRSPSFVATRAPSAHTPYPPPLKWDVKRWSGDVQRRIKRARTTADSPPDVSSLFTSLNTPTVIPPASTSPVSTSSTAFSFASPPRFQFATSSAAFSIRPTAHATRPKPPHSPPPLLPTEQPSAVERESLDCLRRSVCENGEAFVLRMREWEAGRRALDTTDASPRQNAMDVDWDIVQPSEANMELEFDDAQGIPSSPLTPPFSSNASDADSADLVSSLDEEDSANAEEEEEEEDDDEFLIQPPPSLSTSPATLSSSLTSLHSSPTQEHSLFDCDREEVNPFDAGKTVEALTAYMALGGGGLDAFGRGETWRDARAAEDAGALWN</sequence>
<protein>
    <submittedName>
        <fullName evidence="2">Uncharacterized protein</fullName>
    </submittedName>
</protein>
<dbReference type="EMBL" id="KL198047">
    <property type="protein sequence ID" value="KDQ12893.1"/>
    <property type="molecule type" value="Genomic_DNA"/>
</dbReference>
<evidence type="ECO:0000313" key="3">
    <source>
        <dbReference type="Proteomes" id="UP000027195"/>
    </source>
</evidence>
<feature type="compositionally biased region" description="Acidic residues" evidence="1">
    <location>
        <begin position="241"/>
        <end position="261"/>
    </location>
</feature>
<proteinExistence type="predicted"/>
<feature type="compositionally biased region" description="Low complexity" evidence="1">
    <location>
        <begin position="226"/>
        <end position="240"/>
    </location>
</feature>
<feature type="region of interest" description="Disordered" evidence="1">
    <location>
        <begin position="124"/>
        <end position="149"/>
    </location>
</feature>
<dbReference type="Proteomes" id="UP000027195">
    <property type="component" value="Unassembled WGS sequence"/>
</dbReference>
<dbReference type="HOGENOM" id="CLU_799229_0_0_1"/>
<feature type="region of interest" description="Disordered" evidence="1">
    <location>
        <begin position="1"/>
        <end position="49"/>
    </location>
</feature>
<organism evidence="2 3">
    <name type="scientific">Botryobasidium botryosum (strain FD-172 SS1)</name>
    <dbReference type="NCBI Taxonomy" id="930990"/>
    <lineage>
        <taxon>Eukaryota</taxon>
        <taxon>Fungi</taxon>
        <taxon>Dikarya</taxon>
        <taxon>Basidiomycota</taxon>
        <taxon>Agaricomycotina</taxon>
        <taxon>Agaricomycetes</taxon>
        <taxon>Cantharellales</taxon>
        <taxon>Botryobasidiaceae</taxon>
        <taxon>Botryobasidium</taxon>
    </lineage>
</organism>
<keyword evidence="3" id="KW-1185">Reference proteome</keyword>
<gene>
    <name evidence="2" type="ORF">BOTBODRAFT_176037</name>
</gene>
<evidence type="ECO:0000313" key="2">
    <source>
        <dbReference type="EMBL" id="KDQ12893.1"/>
    </source>
</evidence>
<feature type="region of interest" description="Disordered" evidence="1">
    <location>
        <begin position="213"/>
        <end position="297"/>
    </location>
</feature>
<name>A0A067MAX2_BOTB1</name>
<feature type="compositionally biased region" description="Low complexity" evidence="1">
    <location>
        <begin position="269"/>
        <end position="288"/>
    </location>
</feature>
<reference evidence="3" key="1">
    <citation type="journal article" date="2014" name="Proc. Natl. Acad. Sci. U.S.A.">
        <title>Extensive sampling of basidiomycete genomes demonstrates inadequacy of the white-rot/brown-rot paradigm for wood decay fungi.</title>
        <authorList>
            <person name="Riley R."/>
            <person name="Salamov A.A."/>
            <person name="Brown D.W."/>
            <person name="Nagy L.G."/>
            <person name="Floudas D."/>
            <person name="Held B.W."/>
            <person name="Levasseur A."/>
            <person name="Lombard V."/>
            <person name="Morin E."/>
            <person name="Otillar R."/>
            <person name="Lindquist E.A."/>
            <person name="Sun H."/>
            <person name="LaButti K.M."/>
            <person name="Schmutz J."/>
            <person name="Jabbour D."/>
            <person name="Luo H."/>
            <person name="Baker S.E."/>
            <person name="Pisabarro A.G."/>
            <person name="Walton J.D."/>
            <person name="Blanchette R.A."/>
            <person name="Henrissat B."/>
            <person name="Martin F."/>
            <person name="Cullen D."/>
            <person name="Hibbett D.S."/>
            <person name="Grigoriev I.V."/>
        </authorList>
    </citation>
    <scope>NUCLEOTIDE SEQUENCE [LARGE SCALE GENOMIC DNA]</scope>
    <source>
        <strain evidence="3">FD-172 SS1</strain>
    </source>
</reference>
<evidence type="ECO:0000256" key="1">
    <source>
        <dbReference type="SAM" id="MobiDB-lite"/>
    </source>
</evidence>